<feature type="domain" description="DUF6094" evidence="1">
    <location>
        <begin position="14"/>
        <end position="109"/>
    </location>
</feature>
<dbReference type="PRINTS" id="PR00507">
    <property type="entry name" value="N12N6MTFRASE"/>
</dbReference>
<name>A0A3R8V127_9GAMM</name>
<reference evidence="2 3" key="1">
    <citation type="submission" date="2018-10" db="EMBL/GenBank/DDBJ databases">
        <title>Transmission dynamics of multidrug resistant bacteria on intensive care unit surfaces.</title>
        <authorList>
            <person name="D'Souza A.W."/>
            <person name="Potter R.F."/>
            <person name="Wallace M."/>
            <person name="Shupe A."/>
            <person name="Patel S."/>
            <person name="Sun S."/>
            <person name="Gul D."/>
            <person name="Kwon J.H."/>
            <person name="Andleeb S."/>
            <person name="Burnham C.-A.D."/>
            <person name="Dantas G."/>
        </authorList>
    </citation>
    <scope>NUCLEOTIDE SEQUENCE [LARGE SCALE GENOMIC DNA]</scope>
    <source>
        <strain evidence="2 3">PX_177</strain>
    </source>
</reference>
<dbReference type="RefSeq" id="WP_125877971.1">
    <property type="nucleotide sequence ID" value="NZ_RHQL01000010.1"/>
</dbReference>
<dbReference type="InterPro" id="IPR046076">
    <property type="entry name" value="DUF6094"/>
</dbReference>
<dbReference type="EMBL" id="RHQL01000010">
    <property type="protein sequence ID" value="RRV08834.1"/>
    <property type="molecule type" value="Genomic_DNA"/>
</dbReference>
<organism evidence="2 3">
    <name type="scientific">Stutzerimonas xanthomarina</name>
    <dbReference type="NCBI Taxonomy" id="271420"/>
    <lineage>
        <taxon>Bacteria</taxon>
        <taxon>Pseudomonadati</taxon>
        <taxon>Pseudomonadota</taxon>
        <taxon>Gammaproteobacteria</taxon>
        <taxon>Pseudomonadales</taxon>
        <taxon>Pseudomonadaceae</taxon>
        <taxon>Stutzerimonas</taxon>
    </lineage>
</organism>
<dbReference type="Gene3D" id="3.40.50.150">
    <property type="entry name" value="Vaccinia Virus protein VP39"/>
    <property type="match status" value="1"/>
</dbReference>
<gene>
    <name evidence="2" type="ORF">EGJ28_16340</name>
</gene>
<dbReference type="GO" id="GO:0008168">
    <property type="term" value="F:methyltransferase activity"/>
    <property type="evidence" value="ECO:0007669"/>
    <property type="project" value="UniProtKB-KW"/>
</dbReference>
<dbReference type="SUPFAM" id="SSF53335">
    <property type="entry name" value="S-adenosyl-L-methionine-dependent methyltransferases"/>
    <property type="match status" value="1"/>
</dbReference>
<dbReference type="Pfam" id="PF19587">
    <property type="entry name" value="DUF6094"/>
    <property type="match status" value="1"/>
</dbReference>
<evidence type="ECO:0000313" key="2">
    <source>
        <dbReference type="EMBL" id="RRV08834.1"/>
    </source>
</evidence>
<comment type="caution">
    <text evidence="2">The sequence shown here is derived from an EMBL/GenBank/DDBJ whole genome shotgun (WGS) entry which is preliminary data.</text>
</comment>
<dbReference type="AlphaFoldDB" id="A0A3R8V127"/>
<evidence type="ECO:0000259" key="1">
    <source>
        <dbReference type="Pfam" id="PF19587"/>
    </source>
</evidence>
<evidence type="ECO:0000313" key="3">
    <source>
        <dbReference type="Proteomes" id="UP000276506"/>
    </source>
</evidence>
<keyword evidence="2" id="KW-0489">Methyltransferase</keyword>
<sequence length="280" mass="31670">MPSSSNSPETPSSQVELSQYPTPAWAAAAIVRKNFPNLSANDFVVEPTCGPGRFLQAIPQFVPALGVEIDPKLAQTARELTGRRVITGDFFEVKIEERPTLVLGNPPFETKFIDKLLDRSFELLVDEGRCAMILPCYALQTAARVCRYNERWAIEQEMIPRNLYAGLQYPLAFVTFTKDKQRLMVGFSLYQELTYLQSLPRDVQEAMKQGPATWRSVVADALDMFGGEADLRQIYDYVADRRPTANPNWKEQVRKVCQETTRNVGRARYAKPEQLDLLAA</sequence>
<dbReference type="GO" id="GO:0032259">
    <property type="term" value="P:methylation"/>
    <property type="evidence" value="ECO:0007669"/>
    <property type="project" value="UniProtKB-KW"/>
</dbReference>
<proteinExistence type="predicted"/>
<keyword evidence="2" id="KW-0808">Transferase</keyword>
<dbReference type="Proteomes" id="UP000276506">
    <property type="component" value="Unassembled WGS sequence"/>
</dbReference>
<dbReference type="InterPro" id="IPR029063">
    <property type="entry name" value="SAM-dependent_MTases_sf"/>
</dbReference>
<dbReference type="CDD" id="cd02440">
    <property type="entry name" value="AdoMet_MTases"/>
    <property type="match status" value="1"/>
</dbReference>
<protein>
    <submittedName>
        <fullName evidence="2">Class I SAM-dependent methyltransferase</fullName>
    </submittedName>
</protein>
<accession>A0A3R8V127</accession>